<gene>
    <name evidence="1" type="ORF">JZM60_05010</name>
</gene>
<sequence>MPTVLRIGSFRFHFYSDERNEPPHIHVETPEGECKFWLDPIVLARNKGVPPLVVRAIERLVFEHQVYLKEKYHEYHNP</sequence>
<name>A0ABX7Q5B1_9BACT</name>
<dbReference type="InterPro" id="IPR025427">
    <property type="entry name" value="DUF4160"/>
</dbReference>
<dbReference type="RefSeq" id="WP_207164421.1">
    <property type="nucleotide sequence ID" value="NZ_CP071382.1"/>
</dbReference>
<dbReference type="EMBL" id="CP071382">
    <property type="protein sequence ID" value="QSV46642.1"/>
    <property type="molecule type" value="Genomic_DNA"/>
</dbReference>
<dbReference type="Proteomes" id="UP000663651">
    <property type="component" value="Chromosome"/>
</dbReference>
<keyword evidence="2" id="KW-1185">Reference proteome</keyword>
<accession>A0ABX7Q5B1</accession>
<proteinExistence type="predicted"/>
<evidence type="ECO:0000313" key="2">
    <source>
        <dbReference type="Proteomes" id="UP000663651"/>
    </source>
</evidence>
<protein>
    <submittedName>
        <fullName evidence="1">DUF4160 domain-containing protein</fullName>
    </submittedName>
</protein>
<reference evidence="1 2" key="1">
    <citation type="submission" date="2021-03" db="EMBL/GenBank/DDBJ databases">
        <title>Geobacter metallireducens gen. nov. sp. nov., a microorganism capable of coupling the complete oxidation of organic compounds to the reduction of iron and other metals.</title>
        <authorList>
            <person name="Li Y."/>
        </authorList>
    </citation>
    <scope>NUCLEOTIDE SEQUENCE [LARGE SCALE GENOMIC DNA]</scope>
    <source>
        <strain evidence="1 2">Jerry-YX</strain>
    </source>
</reference>
<organism evidence="1 2">
    <name type="scientific">Geobacter benzoatilyticus</name>
    <dbReference type="NCBI Taxonomy" id="2815309"/>
    <lineage>
        <taxon>Bacteria</taxon>
        <taxon>Pseudomonadati</taxon>
        <taxon>Thermodesulfobacteriota</taxon>
        <taxon>Desulfuromonadia</taxon>
        <taxon>Geobacterales</taxon>
        <taxon>Geobacteraceae</taxon>
        <taxon>Geobacter</taxon>
    </lineage>
</organism>
<dbReference type="Pfam" id="PF13711">
    <property type="entry name" value="DUF4160"/>
    <property type="match status" value="1"/>
</dbReference>
<evidence type="ECO:0000313" key="1">
    <source>
        <dbReference type="EMBL" id="QSV46642.1"/>
    </source>
</evidence>